<gene>
    <name evidence="10" type="primary">NCAS0J00810</name>
    <name evidence="10" type="ordered locus">NCAS_0J00810</name>
</gene>
<reference evidence="10 11" key="1">
    <citation type="journal article" date="2011" name="Proc. Natl. Acad. Sci. U.S.A.">
        <title>Evolutionary erosion of yeast sex chromosomes by mating-type switching accidents.</title>
        <authorList>
            <person name="Gordon J.L."/>
            <person name="Armisen D."/>
            <person name="Proux-Wera E."/>
            <person name="Oheigeartaigh S.S."/>
            <person name="Byrne K.P."/>
            <person name="Wolfe K.H."/>
        </authorList>
    </citation>
    <scope>NUCLEOTIDE SEQUENCE [LARGE SCALE GENOMIC DNA]</scope>
    <source>
        <strain evidence="11">ATCC 76901 / BCRC 22586 / CBS 4309 / NBRC 1992 / NRRL Y-12630</strain>
    </source>
</reference>
<comment type="subcellular location">
    <subcellularLocation>
        <location evidence="2">Mitochondrion intermembrane space</location>
    </subcellularLocation>
</comment>
<comment type="catalytic activity">
    <reaction evidence="8">
        <text>2 R'C(R)SH + O2 = R'C(R)S-S(R)CR' + H2O2</text>
        <dbReference type="Rhea" id="RHEA:17357"/>
        <dbReference type="ChEBI" id="CHEBI:15379"/>
        <dbReference type="ChEBI" id="CHEBI:16240"/>
        <dbReference type="ChEBI" id="CHEBI:16520"/>
        <dbReference type="ChEBI" id="CHEBI:17412"/>
        <dbReference type="EC" id="1.8.3.2"/>
    </reaction>
</comment>
<evidence type="ECO:0000256" key="5">
    <source>
        <dbReference type="ARBA" id="ARBA00023002"/>
    </source>
</evidence>
<keyword evidence="7" id="KW-1015">Disulfide bond</keyword>
<evidence type="ECO:0000259" key="9">
    <source>
        <dbReference type="PROSITE" id="PS51324"/>
    </source>
</evidence>
<dbReference type="PANTHER" id="PTHR12645">
    <property type="entry name" value="ALR/ERV"/>
    <property type="match status" value="1"/>
</dbReference>
<dbReference type="GeneID" id="96905758"/>
<dbReference type="RefSeq" id="XP_003678399.1">
    <property type="nucleotide sequence ID" value="XM_003678351.1"/>
</dbReference>
<dbReference type="PANTHER" id="PTHR12645:SF0">
    <property type="entry name" value="FAD-LINKED SULFHYDRYL OXIDASE ALR"/>
    <property type="match status" value="1"/>
</dbReference>
<reference key="2">
    <citation type="submission" date="2011-08" db="EMBL/GenBank/DDBJ databases">
        <title>Genome sequence of Naumovozyma castellii.</title>
        <authorList>
            <person name="Gordon J.L."/>
            <person name="Armisen D."/>
            <person name="Proux-Wera E."/>
            <person name="OhEigeartaigh S.S."/>
            <person name="Byrne K.P."/>
            <person name="Wolfe K.H."/>
        </authorList>
    </citation>
    <scope>NUCLEOTIDE SEQUENCE</scope>
    <source>
        <strain>Type strain:CBS 4309</strain>
    </source>
</reference>
<feature type="domain" description="ERV/ALR sulfhydryl oxidase" evidence="9">
    <location>
        <begin position="68"/>
        <end position="168"/>
    </location>
</feature>
<organism evidence="10 11">
    <name type="scientific">Naumovozyma castellii</name>
    <name type="common">Yeast</name>
    <name type="synonym">Saccharomyces castellii</name>
    <dbReference type="NCBI Taxonomy" id="27288"/>
    <lineage>
        <taxon>Eukaryota</taxon>
        <taxon>Fungi</taxon>
        <taxon>Dikarya</taxon>
        <taxon>Ascomycota</taxon>
        <taxon>Saccharomycotina</taxon>
        <taxon>Saccharomycetes</taxon>
        <taxon>Saccharomycetales</taxon>
        <taxon>Saccharomycetaceae</taxon>
        <taxon>Naumovozyma</taxon>
    </lineage>
</organism>
<dbReference type="EC" id="1.8.3.2" evidence="8"/>
<dbReference type="Gene3D" id="1.20.120.310">
    <property type="entry name" value="ERV/ALR sulfhydryl oxidase domain"/>
    <property type="match status" value="1"/>
</dbReference>
<sequence>MTEPKDLPKRKIIYDEDGKPCRSCNTLLDFQMATGKVSPVAAMSPMASAFNTAVTDFIPGSRTYRKVDPPDVTELGRSSWTFLHAMTAKYPEKPNLNQQGEMKDFLNIFSKVYPCHWCAMDFAKYIENHSPKVESRDELGQWMCEAHNHVNAKLGKPKFDCNFWKQRWKDGWE</sequence>
<dbReference type="InParanoid" id="G0VKM3"/>
<evidence type="ECO:0000256" key="6">
    <source>
        <dbReference type="ARBA" id="ARBA00023128"/>
    </source>
</evidence>
<evidence type="ECO:0000256" key="1">
    <source>
        <dbReference type="ARBA" id="ARBA00001974"/>
    </source>
</evidence>
<dbReference type="Proteomes" id="UP000001640">
    <property type="component" value="Chromosome 10"/>
</dbReference>
<evidence type="ECO:0000256" key="3">
    <source>
        <dbReference type="ARBA" id="ARBA00022630"/>
    </source>
</evidence>
<dbReference type="OrthoDB" id="17199at2759"/>
<keyword evidence="5 8" id="KW-0560">Oxidoreductase</keyword>
<dbReference type="GO" id="GO:0050660">
    <property type="term" value="F:flavin adenine dinucleotide binding"/>
    <property type="evidence" value="ECO:0007669"/>
    <property type="project" value="TreeGrafter"/>
</dbReference>
<dbReference type="InterPro" id="IPR017905">
    <property type="entry name" value="ERV/ALR_sulphydryl_oxidase"/>
</dbReference>
<evidence type="ECO:0000256" key="8">
    <source>
        <dbReference type="RuleBase" id="RU371123"/>
    </source>
</evidence>
<protein>
    <recommendedName>
        <fullName evidence="8">Sulfhydryl oxidase</fullName>
        <ecNumber evidence="8">1.8.3.2</ecNumber>
    </recommendedName>
</protein>
<proteinExistence type="predicted"/>
<evidence type="ECO:0000313" key="10">
    <source>
        <dbReference type="EMBL" id="CCC72060.1"/>
    </source>
</evidence>
<keyword evidence="6" id="KW-0496">Mitochondrion</keyword>
<dbReference type="OMA" id="PCRTCNT"/>
<evidence type="ECO:0000313" key="11">
    <source>
        <dbReference type="Proteomes" id="UP000001640"/>
    </source>
</evidence>
<accession>G0VKM3</accession>
<dbReference type="STRING" id="1064592.G0VKM3"/>
<evidence type="ECO:0000256" key="7">
    <source>
        <dbReference type="ARBA" id="ARBA00023157"/>
    </source>
</evidence>
<evidence type="ECO:0000256" key="2">
    <source>
        <dbReference type="ARBA" id="ARBA00004569"/>
    </source>
</evidence>
<dbReference type="FunFam" id="1.20.120.310:FF:000003">
    <property type="entry name" value="Sulfhydryl oxidase"/>
    <property type="match status" value="1"/>
</dbReference>
<dbReference type="InterPro" id="IPR036774">
    <property type="entry name" value="ERV/ALR_sulphydryl_oxid_sf"/>
</dbReference>
<dbReference type="AlphaFoldDB" id="G0VKM3"/>
<dbReference type="GO" id="GO:0016971">
    <property type="term" value="F:flavin-dependent sulfhydryl oxidase activity"/>
    <property type="evidence" value="ECO:0007669"/>
    <property type="project" value="InterPro"/>
</dbReference>
<comment type="cofactor">
    <cofactor evidence="1 8">
        <name>FAD</name>
        <dbReference type="ChEBI" id="CHEBI:57692"/>
    </cofactor>
</comment>
<dbReference type="eggNOG" id="KOG3355">
    <property type="taxonomic scope" value="Eukaryota"/>
</dbReference>
<dbReference type="Pfam" id="PF04777">
    <property type="entry name" value="Evr1_Alr"/>
    <property type="match status" value="1"/>
</dbReference>
<dbReference type="InterPro" id="IPR039799">
    <property type="entry name" value="ALR/ERV"/>
</dbReference>
<dbReference type="GO" id="GO:0005758">
    <property type="term" value="C:mitochondrial intermembrane space"/>
    <property type="evidence" value="ECO:0007669"/>
    <property type="project" value="UniProtKB-SubCell"/>
</dbReference>
<keyword evidence="3 8" id="KW-0285">Flavoprotein</keyword>
<evidence type="ECO:0000256" key="4">
    <source>
        <dbReference type="ARBA" id="ARBA00022827"/>
    </source>
</evidence>
<dbReference type="SUPFAM" id="SSF69000">
    <property type="entry name" value="FAD-dependent thiol oxidase"/>
    <property type="match status" value="1"/>
</dbReference>
<dbReference type="PROSITE" id="PS51324">
    <property type="entry name" value="ERV_ALR"/>
    <property type="match status" value="1"/>
</dbReference>
<dbReference type="HOGENOM" id="CLU_070631_1_0_1"/>
<dbReference type="Gene3D" id="4.10.320.60">
    <property type="match status" value="1"/>
</dbReference>
<keyword evidence="4 8" id="KW-0274">FAD</keyword>
<dbReference type="KEGG" id="ncs:NCAS_0J00810"/>
<dbReference type="EMBL" id="HE576761">
    <property type="protein sequence ID" value="CCC72060.1"/>
    <property type="molecule type" value="Genomic_DNA"/>
</dbReference>
<keyword evidence="11" id="KW-1185">Reference proteome</keyword>
<dbReference type="FunCoup" id="G0VKM3">
    <property type="interactions" value="485"/>
</dbReference>
<name>G0VKM3_NAUCA</name>